<dbReference type="GO" id="GO:0005694">
    <property type="term" value="C:chromosome"/>
    <property type="evidence" value="ECO:0007669"/>
    <property type="project" value="TreeGrafter"/>
</dbReference>
<dbReference type="EMBL" id="MIPY01000062">
    <property type="protein sequence ID" value="OES24401.1"/>
    <property type="molecule type" value="Genomic_DNA"/>
</dbReference>
<dbReference type="GO" id="GO:0007059">
    <property type="term" value="P:chromosome segregation"/>
    <property type="evidence" value="ECO:0007669"/>
    <property type="project" value="TreeGrafter"/>
</dbReference>
<dbReference type="Gene3D" id="3.90.1530.10">
    <property type="entry name" value="Conserved hypothetical protein from pyrococcus furiosus pfu- 392566-001, ParB domain"/>
    <property type="match status" value="1"/>
</dbReference>
<feature type="compositionally biased region" description="Basic residues" evidence="1">
    <location>
        <begin position="1"/>
        <end position="12"/>
    </location>
</feature>
<gene>
    <name evidence="3" type="ORF">BFV95_4830</name>
</gene>
<dbReference type="RefSeq" id="WP_069945550.1">
    <property type="nucleotide sequence ID" value="NZ_MIPW01000045.1"/>
</dbReference>
<dbReference type="Proteomes" id="UP000095392">
    <property type="component" value="Unassembled WGS sequence"/>
</dbReference>
<evidence type="ECO:0000256" key="1">
    <source>
        <dbReference type="SAM" id="MobiDB-lite"/>
    </source>
</evidence>
<dbReference type="InterPro" id="IPR003115">
    <property type="entry name" value="ParB_N"/>
</dbReference>
<accession>A0AB36FLT1</accession>
<proteinExistence type="predicted"/>
<evidence type="ECO:0000259" key="2">
    <source>
        <dbReference type="SMART" id="SM00470"/>
    </source>
</evidence>
<dbReference type="PANTHER" id="PTHR33375">
    <property type="entry name" value="CHROMOSOME-PARTITIONING PROTEIN PARB-RELATED"/>
    <property type="match status" value="1"/>
</dbReference>
<evidence type="ECO:0000313" key="4">
    <source>
        <dbReference type="Proteomes" id="UP000095392"/>
    </source>
</evidence>
<dbReference type="PANTHER" id="PTHR33375:SF1">
    <property type="entry name" value="CHROMOSOME-PARTITIONING PROTEIN PARB-RELATED"/>
    <property type="match status" value="1"/>
</dbReference>
<dbReference type="Pfam" id="PF02195">
    <property type="entry name" value="ParB_N"/>
    <property type="match status" value="1"/>
</dbReference>
<feature type="compositionally biased region" description="Polar residues" evidence="1">
    <location>
        <begin position="14"/>
        <end position="26"/>
    </location>
</feature>
<dbReference type="SUPFAM" id="SSF110849">
    <property type="entry name" value="ParB/Sulfiredoxin"/>
    <property type="match status" value="1"/>
</dbReference>
<name>A0AB36FLT1_ALTMA</name>
<dbReference type="SMART" id="SM00470">
    <property type="entry name" value="ParB"/>
    <property type="match status" value="1"/>
</dbReference>
<feature type="domain" description="ParB-like N-terminal" evidence="2">
    <location>
        <begin position="110"/>
        <end position="200"/>
    </location>
</feature>
<dbReference type="InterPro" id="IPR036086">
    <property type="entry name" value="ParB/Sulfiredoxin_sf"/>
</dbReference>
<dbReference type="InterPro" id="IPR050336">
    <property type="entry name" value="Chromosome_partition/occlusion"/>
</dbReference>
<reference evidence="3 4" key="1">
    <citation type="submission" date="2016-09" db="EMBL/GenBank/DDBJ databases">
        <title>Draft Genome Sequence of four Alteromonas macleodii strains isolated from copper coupons and grown long-term at elevated copper levels.</title>
        <authorList>
            <person name="Cusick K."/>
            <person name="Dale J."/>
            <person name="Little B."/>
            <person name="Biffinger J."/>
        </authorList>
    </citation>
    <scope>NUCLEOTIDE SEQUENCE [LARGE SCALE GENOMIC DNA]</scope>
    <source>
        <strain evidence="3 4">KCP01</strain>
    </source>
</reference>
<protein>
    <submittedName>
        <fullName evidence="3">ParB-like nuclease domain protein</fullName>
    </submittedName>
</protein>
<feature type="region of interest" description="Disordered" evidence="1">
    <location>
        <begin position="1"/>
        <end position="54"/>
    </location>
</feature>
<dbReference type="AlphaFoldDB" id="A0AB36FLT1"/>
<feature type="compositionally biased region" description="Basic and acidic residues" evidence="1">
    <location>
        <begin position="40"/>
        <end position="54"/>
    </location>
</feature>
<keyword evidence="4" id="KW-1185">Reference proteome</keyword>
<evidence type="ECO:0000313" key="3">
    <source>
        <dbReference type="EMBL" id="OES24401.1"/>
    </source>
</evidence>
<sequence length="375" mass="43033">MNSPKKARRRTVGKVNSQEDLISQFESGEGVSKKSQQMLDDLKARDKSKESEVHDDPIFKTSSELDRVLVDYIQPQSDNSRYLPVTFAQKADNESIAALDNCVVCEKGILENRLSKDNPRYDAVNLEIEEIKNLAETLKHSELVHPISVWRKNMTDYPIVAGHRRFYAIRFLYGGLIKVKVKIYAEKPRNLNVLRHIENFSRSDLTPPDALNSYAKAVRELESLEGAKMQTERLSLVTSYLGISRTSYFRYDKLYEHFDIVCKLLENKVVTSLIALYEEIKKAEKYNDAERYLNRLADLGKFKKYIPSDVSKKPGRAKQYITMPKVKVTETSAIRRLLTEDVTKLDVGIDWENVNFDDAVALEKVLKSLLVSLSK</sequence>
<comment type="caution">
    <text evidence="3">The sequence shown here is derived from an EMBL/GenBank/DDBJ whole genome shotgun (WGS) entry which is preliminary data.</text>
</comment>
<organism evidence="3 4">
    <name type="scientific">Alteromonas macleodii</name>
    <name type="common">Pseudoalteromonas macleodii</name>
    <dbReference type="NCBI Taxonomy" id="28108"/>
    <lineage>
        <taxon>Bacteria</taxon>
        <taxon>Pseudomonadati</taxon>
        <taxon>Pseudomonadota</taxon>
        <taxon>Gammaproteobacteria</taxon>
        <taxon>Alteromonadales</taxon>
        <taxon>Alteromonadaceae</taxon>
        <taxon>Alteromonas/Salinimonas group</taxon>
        <taxon>Alteromonas</taxon>
    </lineage>
</organism>